<accession>A0A6B0GF62</accession>
<organism evidence="3 4">
    <name type="scientific">Halomarina oriensis</name>
    <dbReference type="NCBI Taxonomy" id="671145"/>
    <lineage>
        <taxon>Archaea</taxon>
        <taxon>Methanobacteriati</taxon>
        <taxon>Methanobacteriota</taxon>
        <taxon>Stenosarchaea group</taxon>
        <taxon>Halobacteria</taxon>
        <taxon>Halobacteriales</taxon>
        <taxon>Natronomonadaceae</taxon>
        <taxon>Halomarina</taxon>
    </lineage>
</organism>
<dbReference type="InterPro" id="IPR045679">
    <property type="entry name" value="DUF6199"/>
</dbReference>
<protein>
    <recommendedName>
        <fullName evidence="2">DUF6199 domain-containing protein</fullName>
    </recommendedName>
</protein>
<dbReference type="RefSeq" id="WP_158203319.1">
    <property type="nucleotide sequence ID" value="NZ_WSZK01000008.1"/>
</dbReference>
<keyword evidence="1" id="KW-0472">Membrane</keyword>
<keyword evidence="4" id="KW-1185">Reference proteome</keyword>
<comment type="caution">
    <text evidence="3">The sequence shown here is derived from an EMBL/GenBank/DDBJ whole genome shotgun (WGS) entry which is preliminary data.</text>
</comment>
<evidence type="ECO:0000256" key="1">
    <source>
        <dbReference type="SAM" id="Phobius"/>
    </source>
</evidence>
<gene>
    <name evidence="3" type="ORF">GQS65_03660</name>
</gene>
<evidence type="ECO:0000313" key="3">
    <source>
        <dbReference type="EMBL" id="MWG33596.1"/>
    </source>
</evidence>
<keyword evidence="1" id="KW-1133">Transmembrane helix</keyword>
<dbReference type="Proteomes" id="UP000451471">
    <property type="component" value="Unassembled WGS sequence"/>
</dbReference>
<feature type="domain" description="DUF6199" evidence="2">
    <location>
        <begin position="10"/>
        <end position="72"/>
    </location>
</feature>
<evidence type="ECO:0000259" key="2">
    <source>
        <dbReference type="Pfam" id="PF19701"/>
    </source>
</evidence>
<dbReference type="Pfam" id="PF19701">
    <property type="entry name" value="DUF6199"/>
    <property type="match status" value="1"/>
</dbReference>
<dbReference type="OrthoDB" id="324287at2157"/>
<dbReference type="EMBL" id="WSZK01000008">
    <property type="protein sequence ID" value="MWG33596.1"/>
    <property type="molecule type" value="Genomic_DNA"/>
</dbReference>
<dbReference type="AlphaFoldDB" id="A0A6B0GF62"/>
<proteinExistence type="predicted"/>
<evidence type="ECO:0000313" key="4">
    <source>
        <dbReference type="Proteomes" id="UP000451471"/>
    </source>
</evidence>
<name>A0A6B0GF62_9EURY</name>
<reference evidence="3 4" key="1">
    <citation type="submission" date="2019-12" db="EMBL/GenBank/DDBJ databases">
        <title>Halocatena pleomorpha gen. nov. sp. nov., an extremely halophilic archaeon of family Halobacteriaceae isolated from saltpan soil.</title>
        <authorList>
            <person name="Pal Y."/>
            <person name="Verma A."/>
            <person name="Krishnamurthi S."/>
            <person name="Kumar P."/>
        </authorList>
    </citation>
    <scope>NUCLEOTIDE SEQUENCE [LARGE SCALE GENOMIC DNA]</scope>
    <source>
        <strain evidence="3 4">JCM 16495</strain>
    </source>
</reference>
<feature type="transmembrane region" description="Helical" evidence="1">
    <location>
        <begin position="57"/>
        <end position="75"/>
    </location>
</feature>
<sequence length="76" mass="7907">MVEPSTVAVGLLVGLGGVVLVTRAETVARLEEQWDAIGSVRTGPVEPARWKVRGNRAMGIVLALVGAMLTVGGLVR</sequence>
<keyword evidence="1" id="KW-0812">Transmembrane</keyword>